<reference evidence="2 3" key="2">
    <citation type="submission" date="2019-01" db="EMBL/GenBank/DDBJ databases">
        <title>The decoding of complex shrimp genome reveals the adaptation for benthos swimmer, frequently molting mechanism and breeding impact on genome.</title>
        <authorList>
            <person name="Sun Y."/>
            <person name="Gao Y."/>
            <person name="Yu Y."/>
        </authorList>
    </citation>
    <scope>NUCLEOTIDE SEQUENCE [LARGE SCALE GENOMIC DNA]</scope>
    <source>
        <tissue evidence="2">Muscle</tissue>
    </source>
</reference>
<accession>A0A3R7LQE6</accession>
<dbReference type="STRING" id="6689.A0A3R7LQE6"/>
<dbReference type="EMBL" id="QCYY01004064">
    <property type="protein sequence ID" value="ROT61632.1"/>
    <property type="molecule type" value="Genomic_DNA"/>
</dbReference>
<organism evidence="2 3">
    <name type="scientific">Penaeus vannamei</name>
    <name type="common">Whiteleg shrimp</name>
    <name type="synonym">Litopenaeus vannamei</name>
    <dbReference type="NCBI Taxonomy" id="6689"/>
    <lineage>
        <taxon>Eukaryota</taxon>
        <taxon>Metazoa</taxon>
        <taxon>Ecdysozoa</taxon>
        <taxon>Arthropoda</taxon>
        <taxon>Crustacea</taxon>
        <taxon>Multicrustacea</taxon>
        <taxon>Malacostraca</taxon>
        <taxon>Eumalacostraca</taxon>
        <taxon>Eucarida</taxon>
        <taxon>Decapoda</taxon>
        <taxon>Dendrobranchiata</taxon>
        <taxon>Penaeoidea</taxon>
        <taxon>Penaeidae</taxon>
        <taxon>Penaeus</taxon>
    </lineage>
</organism>
<keyword evidence="3" id="KW-1185">Reference proteome</keyword>
<feature type="region of interest" description="Disordered" evidence="1">
    <location>
        <begin position="392"/>
        <end position="435"/>
    </location>
</feature>
<dbReference type="AlphaFoldDB" id="A0A3R7LQE6"/>
<feature type="compositionally biased region" description="Low complexity" evidence="1">
    <location>
        <begin position="326"/>
        <end position="340"/>
    </location>
</feature>
<feature type="compositionally biased region" description="Basic residues" evidence="1">
    <location>
        <begin position="140"/>
        <end position="150"/>
    </location>
</feature>
<dbReference type="Proteomes" id="UP000283509">
    <property type="component" value="Unassembled WGS sequence"/>
</dbReference>
<evidence type="ECO:0000313" key="3">
    <source>
        <dbReference type="Proteomes" id="UP000283509"/>
    </source>
</evidence>
<protein>
    <submittedName>
        <fullName evidence="2">Uncharacterized protein</fullName>
    </submittedName>
</protein>
<reference evidence="2 3" key="1">
    <citation type="submission" date="2018-04" db="EMBL/GenBank/DDBJ databases">
        <authorList>
            <person name="Zhang X."/>
            <person name="Yuan J."/>
            <person name="Li F."/>
            <person name="Xiang J."/>
        </authorList>
    </citation>
    <scope>NUCLEOTIDE SEQUENCE [LARGE SCALE GENOMIC DNA]</scope>
    <source>
        <tissue evidence="2">Muscle</tissue>
    </source>
</reference>
<feature type="compositionally biased region" description="Low complexity" evidence="1">
    <location>
        <begin position="392"/>
        <end position="424"/>
    </location>
</feature>
<feature type="region of interest" description="Disordered" evidence="1">
    <location>
        <begin position="139"/>
        <end position="172"/>
    </location>
</feature>
<proteinExistence type="predicted"/>
<name>A0A3R7LQE6_PENVA</name>
<feature type="region of interest" description="Disordered" evidence="1">
    <location>
        <begin position="317"/>
        <end position="356"/>
    </location>
</feature>
<feature type="compositionally biased region" description="Low complexity" evidence="1">
    <location>
        <begin position="157"/>
        <end position="167"/>
    </location>
</feature>
<comment type="caution">
    <text evidence="2">The sequence shown here is derived from an EMBL/GenBank/DDBJ whole genome shotgun (WGS) entry which is preliminary data.</text>
</comment>
<sequence>MLFPSPFSAAASSTLPFLTAYPSFGPRSLALLCPLLRPCCPLLRRCLSFPTRSSSSPFSATSLPLLDPLITSPTISSTSQTTLSSPRASPRSALVPLMPLPIRHSLPHLGHGTRAPFSSSFLLPVPPLDIAVTPPALPHLSRRRLRKSQARHPPPTRNTFFSSSSRPSPLPAQSRLYPRSLALLPRHNPSLLLLPASRPLRQPAFSCLPHPSARHRPPSPTLLLLLPPLLPQVWPQCGPAPPASPPPIRSPRDNALRLLLLPGPIHNPALLLLPMAARPTLRRFCLLLLLLFPPQRSRAPPFFAALASRYNPTLSPSLSCPPATPSSPSLGLPLSLTSPACDMPSQKGRSSSSSPFPRFTPLLSLRSLFSPILHSLPFLSLLPAPLPHASMSCPSRPSLPSSTHRPLSLSSSHPRTSLLPLPSASSPPPPAAATRLFPTVSPAPRKTHPLLLFPFPSAPDPLFATRRSPPPSLPLRLCPTRSLLPPPSHTRSHWAAELLPPPPLPSCAPAFPLQTLPPSSSLLCSLPHPPSPTPFRLHTHPHLRSLLFPPCLSWPPSLPSPSPPTGPPTVLFSLLFSASFSPLRP</sequence>
<evidence type="ECO:0000256" key="1">
    <source>
        <dbReference type="SAM" id="MobiDB-lite"/>
    </source>
</evidence>
<gene>
    <name evidence="2" type="ORF">C7M84_020564</name>
</gene>
<evidence type="ECO:0000313" key="2">
    <source>
        <dbReference type="EMBL" id="ROT61632.1"/>
    </source>
</evidence>